<dbReference type="OrthoDB" id="411017at2759"/>
<evidence type="ECO:0000313" key="6">
    <source>
        <dbReference type="Proteomes" id="UP000076078"/>
    </source>
</evidence>
<accession>A0A151ZCA2</accession>
<comment type="caution">
    <text evidence="5">The sequence shown here is derived from an EMBL/GenBank/DDBJ whole genome shotgun (WGS) entry which is preliminary data.</text>
</comment>
<evidence type="ECO:0000313" key="5">
    <source>
        <dbReference type="EMBL" id="KYQ91576.1"/>
    </source>
</evidence>
<dbReference type="EMBL" id="LODT01000034">
    <property type="protein sequence ID" value="KYQ91576.1"/>
    <property type="molecule type" value="Genomic_DNA"/>
</dbReference>
<dbReference type="Pfam" id="PF05648">
    <property type="entry name" value="PEX11"/>
    <property type="match status" value="1"/>
</dbReference>
<dbReference type="STRING" id="361077.A0A151ZCA2"/>
<dbReference type="InParanoid" id="A0A151ZCA2"/>
<evidence type="ECO:0000256" key="3">
    <source>
        <dbReference type="ARBA" id="ARBA00023140"/>
    </source>
</evidence>
<gene>
    <name evidence="5" type="ORF">DLAC_07346</name>
</gene>
<proteinExistence type="predicted"/>
<dbReference type="PANTHER" id="PTHR12652">
    <property type="entry name" value="PEROXISOMAL BIOGENESIS FACTOR 11"/>
    <property type="match status" value="1"/>
</dbReference>
<reference evidence="5 6" key="1">
    <citation type="submission" date="2015-12" db="EMBL/GenBank/DDBJ databases">
        <title>Dictyostelia acquired genes for synthesis and detection of signals that induce cell-type specialization by lateral gene transfer from prokaryotes.</title>
        <authorList>
            <person name="Gloeckner G."/>
            <person name="Schaap P."/>
        </authorList>
    </citation>
    <scope>NUCLEOTIDE SEQUENCE [LARGE SCALE GENOMIC DNA]</scope>
    <source>
        <strain evidence="5 6">TK</strain>
    </source>
</reference>
<dbReference type="OMA" id="CYWVLDN"/>
<dbReference type="FunCoup" id="A0A151ZCA2">
    <property type="interactions" value="89"/>
</dbReference>
<comment type="subcellular location">
    <subcellularLocation>
        <location evidence="4">Peroxisome membrane</location>
    </subcellularLocation>
</comment>
<sequence>MSLSKSVDCVNKFLDNLIKFLSLTSGKDKLAKILQYGAKLLGYMALRRSPKSDWIKVWKQLETTSGSARKVWRLGNTFAEQKKIIDLFKVARPFAPLNILAMIRQFGMYFYWVFDHLILLTNIGLHKFDTVKLGWYSSVSWFAGLLCSIIIDLNTLKQTLSQENSLKLQTKSLDDQEYKDKLKATLKKKNELYLNFIKNVADLLIAATLLKFYQFSQGTVGVAGMTSAVIGGYQMWPK</sequence>
<dbReference type="Proteomes" id="UP000076078">
    <property type="component" value="Unassembled WGS sequence"/>
</dbReference>
<evidence type="ECO:0000256" key="4">
    <source>
        <dbReference type="ARBA" id="ARBA00046271"/>
    </source>
</evidence>
<evidence type="ECO:0000256" key="1">
    <source>
        <dbReference type="ARBA" id="ARBA00022593"/>
    </source>
</evidence>
<protein>
    <submittedName>
        <fullName evidence="5">Transmembrane protein</fullName>
    </submittedName>
</protein>
<evidence type="ECO:0000256" key="2">
    <source>
        <dbReference type="ARBA" id="ARBA00023136"/>
    </source>
</evidence>
<dbReference type="GO" id="GO:0016559">
    <property type="term" value="P:peroxisome fission"/>
    <property type="evidence" value="ECO:0007669"/>
    <property type="project" value="InterPro"/>
</dbReference>
<keyword evidence="2" id="KW-0472">Membrane</keyword>
<keyword evidence="3" id="KW-0576">Peroxisome</keyword>
<keyword evidence="1" id="KW-0962">Peroxisome biogenesis</keyword>
<organism evidence="5 6">
    <name type="scientific">Tieghemostelium lacteum</name>
    <name type="common">Slime mold</name>
    <name type="synonym">Dictyostelium lacteum</name>
    <dbReference type="NCBI Taxonomy" id="361077"/>
    <lineage>
        <taxon>Eukaryota</taxon>
        <taxon>Amoebozoa</taxon>
        <taxon>Evosea</taxon>
        <taxon>Eumycetozoa</taxon>
        <taxon>Dictyostelia</taxon>
        <taxon>Dictyosteliales</taxon>
        <taxon>Raperosteliaceae</taxon>
        <taxon>Tieghemostelium</taxon>
    </lineage>
</organism>
<keyword evidence="6" id="KW-1185">Reference proteome</keyword>
<dbReference type="AlphaFoldDB" id="A0A151ZCA2"/>
<dbReference type="InterPro" id="IPR008733">
    <property type="entry name" value="PEX11"/>
</dbReference>
<dbReference type="GO" id="GO:0005778">
    <property type="term" value="C:peroxisomal membrane"/>
    <property type="evidence" value="ECO:0007669"/>
    <property type="project" value="UniProtKB-SubCell"/>
</dbReference>
<keyword evidence="5" id="KW-0812">Transmembrane</keyword>
<dbReference type="PANTHER" id="PTHR12652:SF42">
    <property type="entry name" value="PEROXISOMAL MEMBRANE PROTEIN 11 HOMOLOG"/>
    <property type="match status" value="1"/>
</dbReference>
<name>A0A151ZCA2_TIELA</name>